<evidence type="ECO:0000313" key="2">
    <source>
        <dbReference type="EMBL" id="CAD7704780.1"/>
    </source>
</evidence>
<proteinExistence type="predicted"/>
<name>A0A8S1JEP0_9CHLO</name>
<reference evidence="2" key="1">
    <citation type="submission" date="2020-12" db="EMBL/GenBank/DDBJ databases">
        <authorList>
            <person name="Iha C."/>
        </authorList>
    </citation>
    <scope>NUCLEOTIDE SEQUENCE</scope>
</reference>
<evidence type="ECO:0008006" key="4">
    <source>
        <dbReference type="Google" id="ProtNLM"/>
    </source>
</evidence>
<keyword evidence="3" id="KW-1185">Reference proteome</keyword>
<accession>A0A8S1JEP0</accession>
<evidence type="ECO:0000256" key="1">
    <source>
        <dbReference type="SAM" id="MobiDB-lite"/>
    </source>
</evidence>
<evidence type="ECO:0000313" key="3">
    <source>
        <dbReference type="Proteomes" id="UP000708148"/>
    </source>
</evidence>
<feature type="compositionally biased region" description="Low complexity" evidence="1">
    <location>
        <begin position="317"/>
        <end position="328"/>
    </location>
</feature>
<comment type="caution">
    <text evidence="2">The sequence shown here is derived from an EMBL/GenBank/DDBJ whole genome shotgun (WGS) entry which is preliminary data.</text>
</comment>
<sequence>MDRAARRRALATALAACLAGYGVYRLYRSDAARRALRALRAVWELIDALATTAELSARSLREITEFLDSDSDELPGCLRQACKALCTEDARAAVGSMAAAAVEGAAATCPQGRPGQGAVERLAESVLRAFVGERGRGLVSLAAGMAARNSVRAAWDCLRDGGERGAGDAEGWAILMGRLVRGIGSGEGERLVGLAVSAFASGLVSAYMDRMDGENVFDGLFEAMSRSPHRETLLLVAGVSSREAVSVIFREGVLGGAVRVQEPVFDSLDGEIGDEEIGDEGEAGPGPVSIPLRGLSGAPRAIAEAPRGPIGERGDFSEGSSRRGSSLSGAIVAATRTPEIRDLLSSMVGSAAREGTRAAIQSIPEALSRAVRWSGRGCRACSRDGEVPRQRMFVAMTVLMSVMLYASTSMPVI</sequence>
<organism evidence="2 3">
    <name type="scientific">Ostreobium quekettii</name>
    <dbReference type="NCBI Taxonomy" id="121088"/>
    <lineage>
        <taxon>Eukaryota</taxon>
        <taxon>Viridiplantae</taxon>
        <taxon>Chlorophyta</taxon>
        <taxon>core chlorophytes</taxon>
        <taxon>Ulvophyceae</taxon>
        <taxon>TCBD clade</taxon>
        <taxon>Bryopsidales</taxon>
        <taxon>Ostreobineae</taxon>
        <taxon>Ostreobiaceae</taxon>
        <taxon>Ostreobium</taxon>
    </lineage>
</organism>
<feature type="region of interest" description="Disordered" evidence="1">
    <location>
        <begin position="302"/>
        <end position="328"/>
    </location>
</feature>
<dbReference type="EMBL" id="CAJHUC010002953">
    <property type="protein sequence ID" value="CAD7704780.1"/>
    <property type="molecule type" value="Genomic_DNA"/>
</dbReference>
<dbReference type="Proteomes" id="UP000708148">
    <property type="component" value="Unassembled WGS sequence"/>
</dbReference>
<gene>
    <name evidence="2" type="ORF">OSTQU699_LOCUS10135</name>
</gene>
<protein>
    <recommendedName>
        <fullName evidence="4">Protein PHLOEM PROTEIN 2-LIKE A10</fullName>
    </recommendedName>
</protein>
<dbReference type="AlphaFoldDB" id="A0A8S1JEP0"/>
<dbReference type="OrthoDB" id="1641131at2759"/>